<evidence type="ECO:0000313" key="3">
    <source>
        <dbReference type="EMBL" id="KAB1221537.1"/>
    </source>
</evidence>
<feature type="transmembrane region" description="Helical" evidence="1">
    <location>
        <begin position="206"/>
        <end position="226"/>
    </location>
</feature>
<dbReference type="GO" id="GO:0016020">
    <property type="term" value="C:membrane"/>
    <property type="evidence" value="ECO:0007669"/>
    <property type="project" value="TreeGrafter"/>
</dbReference>
<dbReference type="InterPro" id="IPR026961">
    <property type="entry name" value="PGG_dom"/>
</dbReference>
<feature type="domain" description="PGG" evidence="2">
    <location>
        <begin position="84"/>
        <end position="196"/>
    </location>
</feature>
<reference evidence="3 4" key="1">
    <citation type="journal article" date="2019" name="Plant Biotechnol. J.">
        <title>The red bayberry genome and genetic basis of sex determination.</title>
        <authorList>
            <person name="Jia H.M."/>
            <person name="Jia H.J."/>
            <person name="Cai Q.L."/>
            <person name="Wang Y."/>
            <person name="Zhao H.B."/>
            <person name="Yang W.F."/>
            <person name="Wang G.Y."/>
            <person name="Li Y.H."/>
            <person name="Zhan D.L."/>
            <person name="Shen Y.T."/>
            <person name="Niu Q.F."/>
            <person name="Chang L."/>
            <person name="Qiu J."/>
            <person name="Zhao L."/>
            <person name="Xie H.B."/>
            <person name="Fu W.Y."/>
            <person name="Jin J."/>
            <person name="Li X.W."/>
            <person name="Jiao Y."/>
            <person name="Zhou C.C."/>
            <person name="Tu T."/>
            <person name="Chai C.Y."/>
            <person name="Gao J.L."/>
            <person name="Fan L.J."/>
            <person name="van de Weg E."/>
            <person name="Wang J.Y."/>
            <person name="Gao Z.S."/>
        </authorList>
    </citation>
    <scope>NUCLEOTIDE SEQUENCE [LARGE SCALE GENOMIC DNA]</scope>
    <source>
        <tissue evidence="3">Leaves</tissue>
    </source>
</reference>
<feature type="transmembrane region" description="Helical" evidence="1">
    <location>
        <begin position="95"/>
        <end position="114"/>
    </location>
</feature>
<comment type="caution">
    <text evidence="3">The sequence shown here is derived from an EMBL/GenBank/DDBJ whole genome shotgun (WGS) entry which is preliminary data.</text>
</comment>
<organism evidence="3 4">
    <name type="scientific">Morella rubra</name>
    <name type="common">Chinese bayberry</name>
    <dbReference type="NCBI Taxonomy" id="262757"/>
    <lineage>
        <taxon>Eukaryota</taxon>
        <taxon>Viridiplantae</taxon>
        <taxon>Streptophyta</taxon>
        <taxon>Embryophyta</taxon>
        <taxon>Tracheophyta</taxon>
        <taxon>Spermatophyta</taxon>
        <taxon>Magnoliopsida</taxon>
        <taxon>eudicotyledons</taxon>
        <taxon>Gunneridae</taxon>
        <taxon>Pentapetalae</taxon>
        <taxon>rosids</taxon>
        <taxon>fabids</taxon>
        <taxon>Fagales</taxon>
        <taxon>Myricaceae</taxon>
        <taxon>Morella</taxon>
    </lineage>
</organism>
<gene>
    <name evidence="3" type="ORF">CJ030_MR2G000238</name>
</gene>
<name>A0A6A1WC47_9ROSI</name>
<dbReference type="EMBL" id="RXIC02000020">
    <property type="protein sequence ID" value="KAB1221537.1"/>
    <property type="molecule type" value="Genomic_DNA"/>
</dbReference>
<evidence type="ECO:0000259" key="2">
    <source>
        <dbReference type="Pfam" id="PF13962"/>
    </source>
</evidence>
<protein>
    <recommendedName>
        <fullName evidence="2">PGG domain-containing protein</fullName>
    </recommendedName>
</protein>
<evidence type="ECO:0000256" key="1">
    <source>
        <dbReference type="SAM" id="Phobius"/>
    </source>
</evidence>
<keyword evidence="1" id="KW-0472">Membrane</keyword>
<keyword evidence="1" id="KW-0812">Transmembrane</keyword>
<accession>A0A6A1WC47</accession>
<dbReference type="Pfam" id="PF13962">
    <property type="entry name" value="PGG"/>
    <property type="match status" value="1"/>
</dbReference>
<dbReference type="Proteomes" id="UP000516437">
    <property type="component" value="Chromosome 2"/>
</dbReference>
<dbReference type="AlphaFoldDB" id="A0A6A1WC47"/>
<feature type="transmembrane region" description="Helical" evidence="1">
    <location>
        <begin position="176"/>
        <end position="199"/>
    </location>
</feature>
<feature type="transmembrane region" description="Helical" evidence="1">
    <location>
        <begin position="135"/>
        <end position="156"/>
    </location>
</feature>
<proteinExistence type="predicted"/>
<dbReference type="OrthoDB" id="1747798at2759"/>
<sequence length="251" mass="28490">MRDIIAGFLDEKNNNMLHLVGQLAPPDRLNIVSGAALQMQRELLWVKEIEKILPPPRANMKNSDGQTPVIVFTKAHQGLQEAGEKWMKDTSNSCMIVATLIATVVFAAPLHSAWRRQSTDRPSCLFRKQRVYGILQIRCIAFISSTTSISIFLSILTSRYTENDFLQPLPARLTSGFAALFISIVGMVIAFTATCFFICESKMTKVPNLIIVSFAVPVILFIWLHYDLWVDVIRSAYQSRSLFWRHRSRLI</sequence>
<dbReference type="PANTHER" id="PTHR24177:SF292">
    <property type="entry name" value="ANKYRIN REPEAT FAMILY PROTEIN-RELATED"/>
    <property type="match status" value="1"/>
</dbReference>
<keyword evidence="1" id="KW-1133">Transmembrane helix</keyword>
<dbReference type="PANTHER" id="PTHR24177">
    <property type="entry name" value="CASKIN"/>
    <property type="match status" value="1"/>
</dbReference>
<keyword evidence="4" id="KW-1185">Reference proteome</keyword>
<evidence type="ECO:0000313" key="4">
    <source>
        <dbReference type="Proteomes" id="UP000516437"/>
    </source>
</evidence>